<dbReference type="EC" id="3.5.1.-" evidence="2"/>
<comment type="caution">
    <text evidence="2">The sequence shown here is derived from an EMBL/GenBank/DDBJ whole genome shotgun (WGS) entry which is preliminary data.</text>
</comment>
<evidence type="ECO:0000313" key="2">
    <source>
        <dbReference type="EMBL" id="MFF0455684.1"/>
    </source>
</evidence>
<dbReference type="InterPro" id="IPR003737">
    <property type="entry name" value="GlcNAc_PI_deacetylase-related"/>
</dbReference>
<evidence type="ECO:0000313" key="3">
    <source>
        <dbReference type="Proteomes" id="UP001601521"/>
    </source>
</evidence>
<keyword evidence="2" id="KW-0378">Hydrolase</keyword>
<dbReference type="Pfam" id="PF02585">
    <property type="entry name" value="PIG-L"/>
    <property type="match status" value="1"/>
</dbReference>
<gene>
    <name evidence="2" type="ORF">ACFYTH_20160</name>
</gene>
<dbReference type="PANTHER" id="PTHR12993:SF28">
    <property type="entry name" value="LMBE FAMILY PROTEIN"/>
    <property type="match status" value="1"/>
</dbReference>
<dbReference type="PANTHER" id="PTHR12993">
    <property type="entry name" value="N-ACETYLGLUCOSAMINYL-PHOSPHATIDYLINOSITOL DE-N-ACETYLASE-RELATED"/>
    <property type="match status" value="1"/>
</dbReference>
<keyword evidence="1" id="KW-0862">Zinc</keyword>
<organism evidence="2 3">
    <name type="scientific">Nocardia africana</name>
    <dbReference type="NCBI Taxonomy" id="134964"/>
    <lineage>
        <taxon>Bacteria</taxon>
        <taxon>Bacillati</taxon>
        <taxon>Actinomycetota</taxon>
        <taxon>Actinomycetes</taxon>
        <taxon>Mycobacteriales</taxon>
        <taxon>Nocardiaceae</taxon>
        <taxon>Nocardia</taxon>
    </lineage>
</organism>
<reference evidence="2 3" key="1">
    <citation type="submission" date="2024-10" db="EMBL/GenBank/DDBJ databases">
        <title>The Natural Products Discovery Center: Release of the First 8490 Sequenced Strains for Exploring Actinobacteria Biosynthetic Diversity.</title>
        <authorList>
            <person name="Kalkreuter E."/>
            <person name="Kautsar S.A."/>
            <person name="Yang D."/>
            <person name="Bader C.D."/>
            <person name="Teijaro C.N."/>
            <person name="Fluegel L."/>
            <person name="Davis C.M."/>
            <person name="Simpson J.R."/>
            <person name="Lauterbach L."/>
            <person name="Steele A.D."/>
            <person name="Gui C."/>
            <person name="Meng S."/>
            <person name="Li G."/>
            <person name="Viehrig K."/>
            <person name="Ye F."/>
            <person name="Su P."/>
            <person name="Kiefer A.F."/>
            <person name="Nichols A."/>
            <person name="Cepeda A.J."/>
            <person name="Yan W."/>
            <person name="Fan B."/>
            <person name="Jiang Y."/>
            <person name="Adhikari A."/>
            <person name="Zheng C.-J."/>
            <person name="Schuster L."/>
            <person name="Cowan T.M."/>
            <person name="Smanski M.J."/>
            <person name="Chevrette M.G."/>
            <person name="De Carvalho L.P.S."/>
            <person name="Shen B."/>
        </authorList>
    </citation>
    <scope>NUCLEOTIDE SEQUENCE [LARGE SCALE GENOMIC DNA]</scope>
    <source>
        <strain evidence="2 3">NPDC004550</strain>
    </source>
</reference>
<dbReference type="Gene3D" id="3.40.50.10320">
    <property type="entry name" value="LmbE-like"/>
    <property type="match status" value="1"/>
</dbReference>
<name>A0ABW6NPS5_9NOCA</name>
<dbReference type="RefSeq" id="WP_387252563.1">
    <property type="nucleotide sequence ID" value="NZ_JBIALX010000007.1"/>
</dbReference>
<evidence type="ECO:0000256" key="1">
    <source>
        <dbReference type="ARBA" id="ARBA00022833"/>
    </source>
</evidence>
<accession>A0ABW6NPS5</accession>
<protein>
    <submittedName>
        <fullName evidence="2">PIG-L deacetylase family protein</fullName>
        <ecNumber evidence="2">3.5.1.-</ecNumber>
    </submittedName>
</protein>
<dbReference type="InterPro" id="IPR024078">
    <property type="entry name" value="LmbE-like_dom_sf"/>
</dbReference>
<dbReference type="GO" id="GO:0016787">
    <property type="term" value="F:hydrolase activity"/>
    <property type="evidence" value="ECO:0007669"/>
    <property type="project" value="UniProtKB-KW"/>
</dbReference>
<sequence>MVLGREPRRSEAEAEITAHLPEDWQRGLVIVAHPDDIEYGAAAAVARWTKQGKSIRYLLATSGEAGIAGLPPAECGPVREREEIASARAVGVEDVEFLGYPDGRVEGGLGLRRDLAAAIRRHRPEMVVLFNFGDTWAPGYANSADHRAVGRSALDAISDAGNEWIFPELAELPIWTPRWAAVVGPVVTHAVDVTDTVGAAVDSLMQHSRYLSALSDEPVADQARAVVDRATGPQAGFDAERAVGFELYHFAD</sequence>
<proteinExistence type="predicted"/>
<keyword evidence="3" id="KW-1185">Reference proteome</keyword>
<dbReference type="SUPFAM" id="SSF102588">
    <property type="entry name" value="LmbE-like"/>
    <property type="match status" value="1"/>
</dbReference>
<dbReference type="Proteomes" id="UP001601521">
    <property type="component" value="Unassembled WGS sequence"/>
</dbReference>
<dbReference type="EMBL" id="JBIALX010000007">
    <property type="protein sequence ID" value="MFF0455684.1"/>
    <property type="molecule type" value="Genomic_DNA"/>
</dbReference>